<dbReference type="InterPro" id="IPR027417">
    <property type="entry name" value="P-loop_NTPase"/>
</dbReference>
<dbReference type="Pfam" id="PF01935">
    <property type="entry name" value="DUF87"/>
    <property type="match status" value="1"/>
</dbReference>
<accession>B1YB38</accession>
<evidence type="ECO:0000259" key="5">
    <source>
        <dbReference type="Pfam" id="PF01935"/>
    </source>
</evidence>
<dbReference type="InterPro" id="IPR018538">
    <property type="entry name" value="HerA_barrel_dom"/>
</dbReference>
<dbReference type="STRING" id="444157.Tneu_1821"/>
<evidence type="ECO:0000313" key="7">
    <source>
        <dbReference type="EMBL" id="ACB40738.1"/>
    </source>
</evidence>
<proteinExistence type="inferred from homology"/>
<dbReference type="GO" id="GO:0043139">
    <property type="term" value="F:5'-3' DNA helicase activity"/>
    <property type="evidence" value="ECO:0007669"/>
    <property type="project" value="UniProtKB-EC"/>
</dbReference>
<dbReference type="InterPro" id="IPR002789">
    <property type="entry name" value="HerA_central"/>
</dbReference>
<comment type="catalytic activity">
    <reaction evidence="3">
        <text>ATP + H2O = ADP + phosphate + H(+)</text>
        <dbReference type="Rhea" id="RHEA:13065"/>
        <dbReference type="ChEBI" id="CHEBI:15377"/>
        <dbReference type="ChEBI" id="CHEBI:15378"/>
        <dbReference type="ChEBI" id="CHEBI:30616"/>
        <dbReference type="ChEBI" id="CHEBI:43474"/>
        <dbReference type="ChEBI" id="CHEBI:456216"/>
        <dbReference type="EC" id="5.6.2.3"/>
    </reaction>
</comment>
<dbReference type="PANTHER" id="PTHR42957:SF1">
    <property type="entry name" value="HELICASE MJ1565-RELATED"/>
    <property type="match status" value="1"/>
</dbReference>
<dbReference type="KEGG" id="tne:Tneu_1821"/>
<evidence type="ECO:0000256" key="2">
    <source>
        <dbReference type="ARBA" id="ARBA00034617"/>
    </source>
</evidence>
<comment type="similarity">
    <text evidence="1">Belongs to the HerA family.</text>
</comment>
<evidence type="ECO:0000256" key="1">
    <source>
        <dbReference type="ARBA" id="ARBA00007816"/>
    </source>
</evidence>
<gene>
    <name evidence="7" type="ordered locus">Tneu_1821</name>
</gene>
<sequence>MRVGYVVAAATPFEFVATLDPERPVSLYDYVAVDHVEYDAAGGDYANVRLLGQIVKLYRDPYSAKRDLPLYSVMREVSDNILEVQIAKVKVLGYVNGGELRQPKHPPRIGAPVYLAENGEIEELFKVENGLCVGRLASRDLEVCLDLNGVKRHVAIIAATGSGKTWFSVVLIEELLKKGAKIVVVDPHGEYVPIKDSIYKLGPYSATVVKVSRHHSGDLMYKIGVLDGEPEALANAAGVPPGAKKIRYAIYLAWSYARKVRKATGKPVGLSFLRMVLHTALRGENALNKLFQQYKIEGDFPMEDLRQIAKKDRHAVFSALTYLKKLQRLGVFSSRSTPLSKMLADITIINLAGVNEEVQDYVVSHIVNRIFQARVRHVRSLKGLKIPWPVVLLVEEAHRFAPPKTLRKTRSYEALSRVASEGRKFGVYLVIVSQRPSKVDPDVISQCQSQVIMRIVNPKDQEAVRESSELLAQEFLENLPGLDVGEAVVLGPLAKLPVVVKVRDRVLDYGGADIDLASAWRRDKTADVVQHWRRLYNAAPPPSVMMAASRLKLLRKWKEGGRVGVLLQDGDREVAVYIEDGRPACTVCGVGKPCHHVYKALEEALEVV</sequence>
<evidence type="ECO:0000313" key="8">
    <source>
        <dbReference type="Proteomes" id="UP000001694"/>
    </source>
</evidence>
<dbReference type="Gene3D" id="3.40.50.300">
    <property type="entry name" value="P-loop containing nucleotide triphosphate hydrolases"/>
    <property type="match status" value="2"/>
</dbReference>
<dbReference type="SUPFAM" id="SSF52540">
    <property type="entry name" value="P-loop containing nucleoside triphosphate hydrolases"/>
    <property type="match status" value="1"/>
</dbReference>
<evidence type="ECO:0000259" key="6">
    <source>
        <dbReference type="Pfam" id="PF09378"/>
    </source>
</evidence>
<feature type="domain" description="Helicase HerA barrel" evidence="6">
    <location>
        <begin position="3"/>
        <end position="96"/>
    </location>
</feature>
<dbReference type="RefSeq" id="WP_012351157.1">
    <property type="nucleotide sequence ID" value="NC_010525.1"/>
</dbReference>
<keyword evidence="8" id="KW-1185">Reference proteome</keyword>
<reference evidence="7" key="1">
    <citation type="submission" date="2008-03" db="EMBL/GenBank/DDBJ databases">
        <title>Complete sequence of Thermoproteus neutrophilus V24Sta.</title>
        <authorList>
            <consortium name="US DOE Joint Genome Institute"/>
            <person name="Copeland A."/>
            <person name="Lucas S."/>
            <person name="Lapidus A."/>
            <person name="Glavina del Rio T."/>
            <person name="Dalin E."/>
            <person name="Tice H."/>
            <person name="Bruce D."/>
            <person name="Goodwin L."/>
            <person name="Pitluck S."/>
            <person name="Sims D."/>
            <person name="Brettin T."/>
            <person name="Detter J.C."/>
            <person name="Han C."/>
            <person name="Kuske C.R."/>
            <person name="Schmutz J."/>
            <person name="Larimer F."/>
            <person name="Land M."/>
            <person name="Hauser L."/>
            <person name="Kyrpides N."/>
            <person name="Mikhailova N."/>
            <person name="Biddle J.F."/>
            <person name="Zhang Z."/>
            <person name="Fitz-Gibbon S.T."/>
            <person name="Lowe T.M."/>
            <person name="Saltikov C."/>
            <person name="House C.H."/>
            <person name="Richardson P."/>
        </authorList>
    </citation>
    <scope>NUCLEOTIDE SEQUENCE [LARGE SCALE GENOMIC DNA]</scope>
    <source>
        <strain evidence="7">V24Sta</strain>
    </source>
</reference>
<organism evidence="7 8">
    <name type="scientific">Pyrobaculum neutrophilum (strain DSM 2338 / JCM 9278 / NBRC 100436 / V24Sta)</name>
    <name type="common">Thermoproteus neutrophilus</name>
    <dbReference type="NCBI Taxonomy" id="444157"/>
    <lineage>
        <taxon>Archaea</taxon>
        <taxon>Thermoproteota</taxon>
        <taxon>Thermoprotei</taxon>
        <taxon>Thermoproteales</taxon>
        <taxon>Thermoproteaceae</taxon>
        <taxon>Pyrobaculum</taxon>
    </lineage>
</organism>
<dbReference type="GeneID" id="6164300"/>
<dbReference type="Proteomes" id="UP000001694">
    <property type="component" value="Chromosome"/>
</dbReference>
<dbReference type="HOGENOM" id="CLU_023842_2_0_2"/>
<dbReference type="AlphaFoldDB" id="B1YB38"/>
<comment type="catalytic activity">
    <reaction evidence="4">
        <text>ATP + H2O = ADP + phosphate + H(+)</text>
        <dbReference type="Rhea" id="RHEA:13065"/>
        <dbReference type="ChEBI" id="CHEBI:15377"/>
        <dbReference type="ChEBI" id="CHEBI:15378"/>
        <dbReference type="ChEBI" id="CHEBI:30616"/>
        <dbReference type="ChEBI" id="CHEBI:43474"/>
        <dbReference type="ChEBI" id="CHEBI:456216"/>
        <dbReference type="EC" id="5.6.2.4"/>
    </reaction>
</comment>
<evidence type="ECO:0000256" key="4">
    <source>
        <dbReference type="ARBA" id="ARBA00048988"/>
    </source>
</evidence>
<name>B1YB38_PYRNV</name>
<protein>
    <submittedName>
        <fullName evidence="7">Uncharacterized protein</fullName>
    </submittedName>
</protein>
<dbReference type="eggNOG" id="arCOG00280">
    <property type="taxonomic scope" value="Archaea"/>
</dbReference>
<dbReference type="EMBL" id="CP001014">
    <property type="protein sequence ID" value="ACB40738.1"/>
    <property type="molecule type" value="Genomic_DNA"/>
</dbReference>
<comment type="catalytic activity">
    <reaction evidence="2">
        <text>Couples ATP hydrolysis with the unwinding of duplex DNA by translocating in the 3'-5' direction.</text>
        <dbReference type="EC" id="5.6.2.4"/>
    </reaction>
</comment>
<feature type="domain" description="Helicase HerA central" evidence="5">
    <location>
        <begin position="132"/>
        <end position="370"/>
    </location>
</feature>
<dbReference type="Pfam" id="PF09378">
    <property type="entry name" value="HAS-barrel"/>
    <property type="match status" value="1"/>
</dbReference>
<dbReference type="InterPro" id="IPR008571">
    <property type="entry name" value="HerA-like"/>
</dbReference>
<evidence type="ECO:0000256" key="3">
    <source>
        <dbReference type="ARBA" id="ARBA00048954"/>
    </source>
</evidence>
<dbReference type="PANTHER" id="PTHR42957">
    <property type="entry name" value="HELICASE MJ1565-RELATED"/>
    <property type="match status" value="1"/>
</dbReference>
<dbReference type="GO" id="GO:0043138">
    <property type="term" value="F:3'-5' DNA helicase activity"/>
    <property type="evidence" value="ECO:0007669"/>
    <property type="project" value="UniProtKB-EC"/>
</dbReference>
<dbReference type="OrthoDB" id="107033at2157"/>